<dbReference type="CDD" id="cd04590">
    <property type="entry name" value="CBS_pair_CorC_HlyC_assoc"/>
    <property type="match status" value="1"/>
</dbReference>
<dbReference type="SMART" id="SM01091">
    <property type="entry name" value="CorC_HlyC"/>
    <property type="match status" value="1"/>
</dbReference>
<keyword evidence="3 9" id="KW-0812">Transmembrane</keyword>
<dbReference type="AlphaFoldDB" id="A0A4Q7PN60"/>
<evidence type="ECO:0000256" key="9">
    <source>
        <dbReference type="PROSITE-ProRule" id="PRU01193"/>
    </source>
</evidence>
<organism evidence="13 14">
    <name type="scientific">Cuneatibacter caecimuris</name>
    <dbReference type="NCBI Taxonomy" id="1796618"/>
    <lineage>
        <taxon>Bacteria</taxon>
        <taxon>Bacillati</taxon>
        <taxon>Bacillota</taxon>
        <taxon>Clostridia</taxon>
        <taxon>Lachnospirales</taxon>
        <taxon>Lachnospiraceae</taxon>
        <taxon>Cuneatibacter</taxon>
    </lineage>
</organism>
<evidence type="ECO:0000256" key="2">
    <source>
        <dbReference type="ARBA" id="ARBA00006337"/>
    </source>
</evidence>
<proteinExistence type="inferred from homology"/>
<dbReference type="OrthoDB" id="9798188at2"/>
<dbReference type="SUPFAM" id="SSF54631">
    <property type="entry name" value="CBS-domain pair"/>
    <property type="match status" value="1"/>
</dbReference>
<evidence type="ECO:0000256" key="4">
    <source>
        <dbReference type="ARBA" id="ARBA00022737"/>
    </source>
</evidence>
<evidence type="ECO:0000256" key="10">
    <source>
        <dbReference type="SAM" id="Phobius"/>
    </source>
</evidence>
<dbReference type="Pfam" id="PF00571">
    <property type="entry name" value="CBS"/>
    <property type="match status" value="2"/>
</dbReference>
<dbReference type="Gene3D" id="3.10.580.10">
    <property type="entry name" value="CBS-domain"/>
    <property type="match status" value="1"/>
</dbReference>
<dbReference type="RefSeq" id="WP_130432385.1">
    <property type="nucleotide sequence ID" value="NZ_SGXF01000001.1"/>
</dbReference>
<feature type="transmembrane region" description="Helical" evidence="10">
    <location>
        <begin position="103"/>
        <end position="124"/>
    </location>
</feature>
<evidence type="ECO:0000256" key="7">
    <source>
        <dbReference type="ARBA" id="ARBA00023136"/>
    </source>
</evidence>
<dbReference type="InterPro" id="IPR016169">
    <property type="entry name" value="FAD-bd_PCMH_sub2"/>
</dbReference>
<dbReference type="InterPro" id="IPR002550">
    <property type="entry name" value="CNNM"/>
</dbReference>
<evidence type="ECO:0000259" key="11">
    <source>
        <dbReference type="PROSITE" id="PS51371"/>
    </source>
</evidence>
<keyword evidence="5 9" id="KW-1133">Transmembrane helix</keyword>
<gene>
    <name evidence="13" type="ORF">EV209_0322</name>
</gene>
<name>A0A4Q7PN60_9FIRM</name>
<evidence type="ECO:0000256" key="5">
    <source>
        <dbReference type="ARBA" id="ARBA00022989"/>
    </source>
</evidence>
<dbReference type="PROSITE" id="PS51371">
    <property type="entry name" value="CBS"/>
    <property type="match status" value="2"/>
</dbReference>
<dbReference type="GO" id="GO:0005886">
    <property type="term" value="C:plasma membrane"/>
    <property type="evidence" value="ECO:0007669"/>
    <property type="project" value="TreeGrafter"/>
</dbReference>
<evidence type="ECO:0000256" key="6">
    <source>
        <dbReference type="ARBA" id="ARBA00023122"/>
    </source>
</evidence>
<feature type="transmembrane region" description="Helical" evidence="10">
    <location>
        <begin position="136"/>
        <end position="158"/>
    </location>
</feature>
<evidence type="ECO:0000256" key="3">
    <source>
        <dbReference type="ARBA" id="ARBA00022692"/>
    </source>
</evidence>
<evidence type="ECO:0000313" key="13">
    <source>
        <dbReference type="EMBL" id="RZT02213.1"/>
    </source>
</evidence>
<dbReference type="InterPro" id="IPR000644">
    <property type="entry name" value="CBS_dom"/>
</dbReference>
<dbReference type="InterPro" id="IPR036318">
    <property type="entry name" value="FAD-bd_PCMH-like_sf"/>
</dbReference>
<comment type="caution">
    <text evidence="13">The sequence shown here is derived from an EMBL/GenBank/DDBJ whole genome shotgun (WGS) entry which is preliminary data.</text>
</comment>
<keyword evidence="6 8" id="KW-0129">CBS domain</keyword>
<sequence>MDGDHAIGAIAVFAVLILAEIVLYGFISAREALNEGELERRAQEGEEKAKKLLNLLGKSELFQIAVHAALTSCGLAAGAYLLRTAVSWGRKLWGAQPSFWQEALVACGAVVLLLLLLLLLGFYLPKKLASRNPESWASAVQGPAAFLAWFFYPAAWAVRALGRVVLRLFGIDPDEDTGKVTEEEIMSMVNEGHEKGVLQASEAEMITNIFELDDKEASDIMTHRTSVKALDGHMKLEEAVKVILTENNSRFPVFHEDIDDIIGVLHLKDAVIAMEKQENRQKELAEVPGLLREADFIPETRNISNLFKSMQSKKTQMVIVVDEYGQTAGIITMEDILEEIVGSIMDEYDVDEIHIRPDGPGAWTAEGSAELEEVEEAAGVRFDEEEIETLNGFLVAQLDRIPQEGEQPEIVYGGYRFQVLQVENNMIQTIKIIRETEKEENSPLQD</sequence>
<evidence type="ECO:0000256" key="8">
    <source>
        <dbReference type="PROSITE-ProRule" id="PRU00703"/>
    </source>
</evidence>
<dbReference type="InterPro" id="IPR046342">
    <property type="entry name" value="CBS_dom_sf"/>
</dbReference>
<dbReference type="Pfam" id="PF01595">
    <property type="entry name" value="CNNM"/>
    <property type="match status" value="1"/>
</dbReference>
<protein>
    <submittedName>
        <fullName evidence="13">Putative hemolysin</fullName>
    </submittedName>
</protein>
<reference evidence="13 14" key="1">
    <citation type="submission" date="2019-02" db="EMBL/GenBank/DDBJ databases">
        <title>Genomic Encyclopedia of Type Strains, Phase IV (KMG-IV): sequencing the most valuable type-strain genomes for metagenomic binning, comparative biology and taxonomic classification.</title>
        <authorList>
            <person name="Goeker M."/>
        </authorList>
    </citation>
    <scope>NUCLEOTIDE SEQUENCE [LARGE SCALE GENOMIC DNA]</scope>
    <source>
        <strain evidence="13 14">DSM 29486</strain>
    </source>
</reference>
<feature type="transmembrane region" description="Helical" evidence="10">
    <location>
        <begin position="61"/>
        <end position="82"/>
    </location>
</feature>
<dbReference type="PANTHER" id="PTHR22777">
    <property type="entry name" value="HEMOLYSIN-RELATED"/>
    <property type="match status" value="1"/>
</dbReference>
<dbReference type="PROSITE" id="PS51846">
    <property type="entry name" value="CNNM"/>
    <property type="match status" value="1"/>
</dbReference>
<feature type="domain" description="CBS" evidence="11">
    <location>
        <begin position="221"/>
        <end position="283"/>
    </location>
</feature>
<feature type="domain" description="CBS" evidence="11">
    <location>
        <begin position="290"/>
        <end position="347"/>
    </location>
</feature>
<comment type="similarity">
    <text evidence="2">Belongs to the UPF0053 family.</text>
</comment>
<accession>A0A4Q7PN60</accession>
<dbReference type="InterPro" id="IPR005170">
    <property type="entry name" value="Transptr-assoc_dom"/>
</dbReference>
<evidence type="ECO:0000256" key="1">
    <source>
        <dbReference type="ARBA" id="ARBA00004141"/>
    </source>
</evidence>
<keyword evidence="14" id="KW-1185">Reference proteome</keyword>
<keyword evidence="7 9" id="KW-0472">Membrane</keyword>
<dbReference type="Gene3D" id="3.30.465.10">
    <property type="match status" value="1"/>
</dbReference>
<evidence type="ECO:0000259" key="12">
    <source>
        <dbReference type="PROSITE" id="PS51846"/>
    </source>
</evidence>
<dbReference type="PANTHER" id="PTHR22777:SF17">
    <property type="entry name" value="UPF0053 PROTEIN SLL0260"/>
    <property type="match status" value="1"/>
</dbReference>
<dbReference type="InterPro" id="IPR044751">
    <property type="entry name" value="Ion_transp-like_CBS"/>
</dbReference>
<dbReference type="Proteomes" id="UP000292927">
    <property type="component" value="Unassembled WGS sequence"/>
</dbReference>
<feature type="domain" description="CNNM transmembrane" evidence="12">
    <location>
        <begin position="1"/>
        <end position="202"/>
    </location>
</feature>
<dbReference type="SUPFAM" id="SSF56176">
    <property type="entry name" value="FAD-binding/transporter-associated domain-like"/>
    <property type="match status" value="1"/>
</dbReference>
<feature type="transmembrane region" description="Helical" evidence="10">
    <location>
        <begin position="7"/>
        <end position="27"/>
    </location>
</feature>
<comment type="subcellular location">
    <subcellularLocation>
        <location evidence="1">Membrane</location>
        <topology evidence="1">Multi-pass membrane protein</topology>
    </subcellularLocation>
</comment>
<dbReference type="EMBL" id="SGXF01000001">
    <property type="protein sequence ID" value="RZT02213.1"/>
    <property type="molecule type" value="Genomic_DNA"/>
</dbReference>
<dbReference type="FunFam" id="3.10.580.10:FF:000002">
    <property type="entry name" value="Magnesium/cobalt efflux protein CorC"/>
    <property type="match status" value="1"/>
</dbReference>
<dbReference type="Pfam" id="PF03471">
    <property type="entry name" value="CorC_HlyC"/>
    <property type="match status" value="1"/>
</dbReference>
<keyword evidence="4" id="KW-0677">Repeat</keyword>
<evidence type="ECO:0000313" key="14">
    <source>
        <dbReference type="Proteomes" id="UP000292927"/>
    </source>
</evidence>
<dbReference type="GO" id="GO:0050660">
    <property type="term" value="F:flavin adenine dinucleotide binding"/>
    <property type="evidence" value="ECO:0007669"/>
    <property type="project" value="InterPro"/>
</dbReference>